<dbReference type="Pfam" id="PF12419">
    <property type="entry name" value="DUF3670"/>
    <property type="match status" value="1"/>
</dbReference>
<dbReference type="RefSeq" id="WP_054521874.1">
    <property type="nucleotide sequence ID" value="NZ_LGKO01000005.1"/>
</dbReference>
<evidence type="ECO:0000259" key="4">
    <source>
        <dbReference type="PROSITE" id="PS51194"/>
    </source>
</evidence>
<gene>
    <name evidence="5" type="ORF">SE15_09475</name>
</gene>
<dbReference type="OrthoDB" id="9814088at2"/>
<feature type="compositionally biased region" description="Low complexity" evidence="2">
    <location>
        <begin position="64"/>
        <end position="76"/>
    </location>
</feature>
<dbReference type="CDD" id="cd18793">
    <property type="entry name" value="SF2_C_SNF"/>
    <property type="match status" value="1"/>
</dbReference>
<dbReference type="Pfam" id="PF00176">
    <property type="entry name" value="SNF2-rel_dom"/>
    <property type="match status" value="1"/>
</dbReference>
<dbReference type="SMART" id="SM00487">
    <property type="entry name" value="DEXDc"/>
    <property type="match status" value="1"/>
</dbReference>
<protein>
    <recommendedName>
        <fullName evidence="7">Helicase SNF2</fullName>
    </recommendedName>
</protein>
<sequence length="1055" mass="119088">MWVLHAHWRPPKRPTDAGGVLFWAEDLAGLHSPPSPPANGQGKTQDHPFCVSPEQLRQRLGEGTPLAEATPETATLSLPSDEHTPWPSPELNPLYEMDQASTPRLRPWRVKGLWLPIAKAFSILTTLPPEGVSGQVHLGQDARYWQVVCNLVLEVLAQQKYLPVLLHPSEPRGQYLARWQPVLDGPNDAQRLLQLERAMPPVCRAERQPNPRGTPVFPEARFLLDAFIKSATDALVRTWGRSQMPLIPPDSDQIQDRWLEALFRPDPVVRASLAQVRALHSTLQAWLRNLQVAGDEHFRVAFLLEAPPASEEPSADGTWELHYLLQSRSDPSLLISAEDVWFRSSHELARISDRLVAPQERLLAGLGYAARFFPPILTSLAARHPTGISLDTPAAYRFLREVAPILEQAGFGVLVPPWWNQRGARLGVRVRLKPATPQAPGEASGLLNLAALVRFEWEIALGETTLTREAFEALVALKSPLVQVRGQWVLLDSAQVEAAIRFWEKQRQGTEVTLLEATRLALGSEQVHDLPVDAVEAEGWLAEWLERLKEPQRLTELPQPRTLRGELRPYQRLGFSWLAFFRRYGLGACLADDMGLGKTIQTLALLLHEKEVAGQLPGPVLLVCPTSVVTNWQREAERFAPSLRLLIHQGPNRLRDEAFREAAQQADLVVTSYALLRQDQALLESVSWFGVVLDEAQNIKNPSARQSQAARRLSAQFRLALTGTPVENRLDDLWSIMHFLNPGYLGSLQTFRREFALPIQRFGDQHAAERLRRMVAPFILRRVKTDPRVIQDLPEKIEVKQYCTLSEEQATLYQAVVDKTLAQIEQSQGMQRRGLILSMITQLKQVCNHPAQYLHQPLDERLESALQNGRSGKLNRLIEMLEEVIASGDRALVFTQFAEMGDLLAKALPLHLGVPVYFLHGGTPPRQREQMVRRFQEDEHSPPIFILSLKAGGLGLNLTRANYVFHFDRWWNPAVENQATDRTFRIGQKRNVQVHKLITQGTLEERIDELIESKIGLAQSIIGEDESWLTELSNEQLRDLVALRTHGKETYESVR</sequence>
<dbReference type="InterPro" id="IPR049730">
    <property type="entry name" value="SNF2/RAD54-like_C"/>
</dbReference>
<evidence type="ECO:0000256" key="1">
    <source>
        <dbReference type="ARBA" id="ARBA00022801"/>
    </source>
</evidence>
<dbReference type="InterPro" id="IPR027417">
    <property type="entry name" value="P-loop_NTPase"/>
</dbReference>
<dbReference type="SMART" id="SM00490">
    <property type="entry name" value="HELICc"/>
    <property type="match status" value="1"/>
</dbReference>
<feature type="domain" description="Helicase ATP-binding" evidence="3">
    <location>
        <begin position="579"/>
        <end position="743"/>
    </location>
</feature>
<dbReference type="InterPro" id="IPR022138">
    <property type="entry name" value="DUF3670"/>
</dbReference>
<feature type="domain" description="Helicase C-terminal" evidence="4">
    <location>
        <begin position="873"/>
        <end position="1029"/>
    </location>
</feature>
<dbReference type="PROSITE" id="PS51194">
    <property type="entry name" value="HELICASE_CTER"/>
    <property type="match status" value="1"/>
</dbReference>
<reference evidence="5 6" key="1">
    <citation type="submission" date="2015-07" db="EMBL/GenBank/DDBJ databases">
        <title>Whole genome sequence of Thermanaerothrix daxensis DSM 23592.</title>
        <authorList>
            <person name="Hemp J."/>
            <person name="Ward L.M."/>
            <person name="Pace L.A."/>
            <person name="Fischer W.W."/>
        </authorList>
    </citation>
    <scope>NUCLEOTIDE SEQUENCE [LARGE SCALE GENOMIC DNA]</scope>
    <source>
        <strain evidence="5 6">GNS-1</strain>
    </source>
</reference>
<evidence type="ECO:0000313" key="6">
    <source>
        <dbReference type="Proteomes" id="UP000050544"/>
    </source>
</evidence>
<evidence type="ECO:0000313" key="5">
    <source>
        <dbReference type="EMBL" id="KPL82390.1"/>
    </source>
</evidence>
<dbReference type="GO" id="GO:0005524">
    <property type="term" value="F:ATP binding"/>
    <property type="evidence" value="ECO:0007669"/>
    <property type="project" value="InterPro"/>
</dbReference>
<keyword evidence="6" id="KW-1185">Reference proteome</keyword>
<dbReference type="InterPro" id="IPR038718">
    <property type="entry name" value="SNF2-like_sf"/>
</dbReference>
<dbReference type="AlphaFoldDB" id="A0A0P6XTR1"/>
<evidence type="ECO:0000256" key="2">
    <source>
        <dbReference type="SAM" id="MobiDB-lite"/>
    </source>
</evidence>
<dbReference type="PROSITE" id="PS51192">
    <property type="entry name" value="HELICASE_ATP_BIND_1"/>
    <property type="match status" value="1"/>
</dbReference>
<dbReference type="PATRIC" id="fig|869279.4.peg.1502"/>
<keyword evidence="1" id="KW-0378">Hydrolase</keyword>
<dbReference type="InterPro" id="IPR000330">
    <property type="entry name" value="SNF2_N"/>
</dbReference>
<dbReference type="Proteomes" id="UP000050544">
    <property type="component" value="Unassembled WGS sequence"/>
</dbReference>
<dbReference type="Gene3D" id="3.40.50.300">
    <property type="entry name" value="P-loop containing nucleotide triphosphate hydrolases"/>
    <property type="match status" value="1"/>
</dbReference>
<dbReference type="FunFam" id="3.40.50.300:FF:000533">
    <property type="entry name" value="Helicase, Snf2 family"/>
    <property type="match status" value="1"/>
</dbReference>
<dbReference type="STRING" id="869279.SE15_09475"/>
<dbReference type="SUPFAM" id="SSF52540">
    <property type="entry name" value="P-loop containing nucleoside triphosphate hydrolases"/>
    <property type="match status" value="2"/>
</dbReference>
<evidence type="ECO:0000259" key="3">
    <source>
        <dbReference type="PROSITE" id="PS51192"/>
    </source>
</evidence>
<dbReference type="InterPro" id="IPR014001">
    <property type="entry name" value="Helicase_ATP-bd"/>
</dbReference>
<dbReference type="Gene3D" id="3.40.50.10810">
    <property type="entry name" value="Tandem AAA-ATPase domain"/>
    <property type="match status" value="1"/>
</dbReference>
<feature type="region of interest" description="Disordered" evidence="2">
    <location>
        <begin position="64"/>
        <end position="94"/>
    </location>
</feature>
<dbReference type="InterPro" id="IPR001650">
    <property type="entry name" value="Helicase_C-like"/>
</dbReference>
<proteinExistence type="predicted"/>
<evidence type="ECO:0008006" key="7">
    <source>
        <dbReference type="Google" id="ProtNLM"/>
    </source>
</evidence>
<dbReference type="GO" id="GO:0016787">
    <property type="term" value="F:hydrolase activity"/>
    <property type="evidence" value="ECO:0007669"/>
    <property type="project" value="UniProtKB-KW"/>
</dbReference>
<name>A0A0P6XTR1_9CHLR</name>
<dbReference type="Pfam" id="PF00271">
    <property type="entry name" value="Helicase_C"/>
    <property type="match status" value="1"/>
</dbReference>
<dbReference type="CDD" id="cd18012">
    <property type="entry name" value="DEXQc_arch_SWI2_SNF2"/>
    <property type="match status" value="1"/>
</dbReference>
<dbReference type="EMBL" id="LGKO01000005">
    <property type="protein sequence ID" value="KPL82390.1"/>
    <property type="molecule type" value="Genomic_DNA"/>
</dbReference>
<organism evidence="5 6">
    <name type="scientific">Thermanaerothrix daxensis</name>
    <dbReference type="NCBI Taxonomy" id="869279"/>
    <lineage>
        <taxon>Bacteria</taxon>
        <taxon>Bacillati</taxon>
        <taxon>Chloroflexota</taxon>
        <taxon>Anaerolineae</taxon>
        <taxon>Anaerolineales</taxon>
        <taxon>Anaerolineaceae</taxon>
        <taxon>Thermanaerothrix</taxon>
    </lineage>
</organism>
<dbReference type="PANTHER" id="PTHR10799">
    <property type="entry name" value="SNF2/RAD54 HELICASE FAMILY"/>
    <property type="match status" value="1"/>
</dbReference>
<comment type="caution">
    <text evidence="5">The sequence shown here is derived from an EMBL/GenBank/DDBJ whole genome shotgun (WGS) entry which is preliminary data.</text>
</comment>
<accession>A0A0P6XTR1</accession>